<evidence type="ECO:0000256" key="3">
    <source>
        <dbReference type="ARBA" id="ARBA00023157"/>
    </source>
</evidence>
<dbReference type="KEGG" id="tsy:THSYN_08500"/>
<keyword evidence="2" id="KW-0249">Electron transport</keyword>
<dbReference type="AlphaFoldDB" id="A0A2K8U5X9"/>
<protein>
    <submittedName>
        <fullName evidence="6">Thioredoxin TrxC</fullName>
    </submittedName>
</protein>
<dbReference type="NCBIfam" id="NF008229">
    <property type="entry name" value="PRK10996.1"/>
    <property type="match status" value="1"/>
</dbReference>
<dbReference type="Gene3D" id="3.40.30.10">
    <property type="entry name" value="Glutaredoxin"/>
    <property type="match status" value="1"/>
</dbReference>
<dbReference type="PRINTS" id="PR00421">
    <property type="entry name" value="THIOREDOXIN"/>
</dbReference>
<dbReference type="GO" id="GO:0015035">
    <property type="term" value="F:protein-disulfide reductase activity"/>
    <property type="evidence" value="ECO:0007669"/>
    <property type="project" value="TreeGrafter"/>
</dbReference>
<dbReference type="Pfam" id="PF21352">
    <property type="entry name" value="Zn_ribbon_Thio2"/>
    <property type="match status" value="1"/>
</dbReference>
<organism evidence="6 7">
    <name type="scientific">Candidatus Thiodictyon syntrophicum</name>
    <dbReference type="NCBI Taxonomy" id="1166950"/>
    <lineage>
        <taxon>Bacteria</taxon>
        <taxon>Pseudomonadati</taxon>
        <taxon>Pseudomonadota</taxon>
        <taxon>Gammaproteobacteria</taxon>
        <taxon>Chromatiales</taxon>
        <taxon>Chromatiaceae</taxon>
        <taxon>Thiodictyon</taxon>
    </lineage>
</organism>
<evidence type="ECO:0000313" key="6">
    <source>
        <dbReference type="EMBL" id="AUB80983.1"/>
    </source>
</evidence>
<dbReference type="RefSeq" id="WP_100918764.1">
    <property type="nucleotide sequence ID" value="NZ_CP020370.1"/>
</dbReference>
<keyword evidence="1" id="KW-0813">Transport</keyword>
<proteinExistence type="predicted"/>
<keyword evidence="4" id="KW-0676">Redox-active center</keyword>
<name>A0A2K8U5X9_9GAMM</name>
<dbReference type="SUPFAM" id="SSF52833">
    <property type="entry name" value="Thioredoxin-like"/>
    <property type="match status" value="1"/>
</dbReference>
<dbReference type="InterPro" id="IPR013766">
    <property type="entry name" value="Thioredoxin_domain"/>
</dbReference>
<sequence>MSESLHIICPACDAINRVPGARLGADPKCGQCHRPLFTGAPVALDEARFARFLARDQLPLLVDFWAPWCGPCRAMAPAFESAARALEPAFRLAKVNTEEAQGLGARLGIRSIPTLALFRGGAEVARTAGAMDAHSIVTWARQHG</sequence>
<evidence type="ECO:0000256" key="1">
    <source>
        <dbReference type="ARBA" id="ARBA00022448"/>
    </source>
</evidence>
<dbReference type="PANTHER" id="PTHR45663">
    <property type="entry name" value="GEO12009P1"/>
    <property type="match status" value="1"/>
</dbReference>
<dbReference type="PROSITE" id="PS00194">
    <property type="entry name" value="THIOREDOXIN_1"/>
    <property type="match status" value="1"/>
</dbReference>
<accession>A0A2K8U5X9</accession>
<dbReference type="Proteomes" id="UP000232638">
    <property type="component" value="Chromosome"/>
</dbReference>
<keyword evidence="3" id="KW-1015">Disulfide bond</keyword>
<dbReference type="PANTHER" id="PTHR45663:SF11">
    <property type="entry name" value="GEO12009P1"/>
    <property type="match status" value="1"/>
</dbReference>
<dbReference type="CDD" id="cd02947">
    <property type="entry name" value="TRX_family"/>
    <property type="match status" value="1"/>
</dbReference>
<dbReference type="InterPro" id="IPR036249">
    <property type="entry name" value="Thioredoxin-like_sf"/>
</dbReference>
<dbReference type="InterPro" id="IPR017937">
    <property type="entry name" value="Thioredoxin_CS"/>
</dbReference>
<dbReference type="GO" id="GO:0005829">
    <property type="term" value="C:cytosol"/>
    <property type="evidence" value="ECO:0007669"/>
    <property type="project" value="TreeGrafter"/>
</dbReference>
<dbReference type="Pfam" id="PF00085">
    <property type="entry name" value="Thioredoxin"/>
    <property type="match status" value="1"/>
</dbReference>
<gene>
    <name evidence="6" type="ORF">THSYN_08500</name>
</gene>
<evidence type="ECO:0000313" key="7">
    <source>
        <dbReference type="Proteomes" id="UP000232638"/>
    </source>
</evidence>
<feature type="domain" description="Thioredoxin" evidence="5">
    <location>
        <begin position="12"/>
        <end position="144"/>
    </location>
</feature>
<dbReference type="OrthoDB" id="9790390at2"/>
<evidence type="ECO:0000256" key="2">
    <source>
        <dbReference type="ARBA" id="ARBA00022982"/>
    </source>
</evidence>
<dbReference type="EMBL" id="CP020370">
    <property type="protein sequence ID" value="AUB80983.1"/>
    <property type="molecule type" value="Genomic_DNA"/>
</dbReference>
<reference evidence="6 7" key="1">
    <citation type="submission" date="2017-03" db="EMBL/GenBank/DDBJ databases">
        <title>Complete genome sequence of Candidatus 'Thiodictyon syntrophicum' sp. nov. strain Cad16T, a photolithoautotroph purple sulfur bacterium isolated from an alpine meromictic lake.</title>
        <authorList>
            <person name="Luedin S.M."/>
            <person name="Pothier J.F."/>
            <person name="Danza F."/>
            <person name="Storelli N."/>
            <person name="Wittwer M."/>
            <person name="Tonolla M."/>
        </authorList>
    </citation>
    <scope>NUCLEOTIDE SEQUENCE [LARGE SCALE GENOMIC DNA]</scope>
    <source>
        <strain evidence="6 7">Cad16T</strain>
    </source>
</reference>
<keyword evidence="7" id="KW-1185">Reference proteome</keyword>
<dbReference type="InterPro" id="IPR049299">
    <property type="entry name" value="Thio2_N"/>
</dbReference>
<dbReference type="GO" id="GO:0045454">
    <property type="term" value="P:cell redox homeostasis"/>
    <property type="evidence" value="ECO:0007669"/>
    <property type="project" value="TreeGrafter"/>
</dbReference>
<dbReference type="Gene3D" id="2.30.30.380">
    <property type="entry name" value="Zn-finger domain of Sec23/24"/>
    <property type="match status" value="1"/>
</dbReference>
<evidence type="ECO:0000259" key="5">
    <source>
        <dbReference type="PROSITE" id="PS51352"/>
    </source>
</evidence>
<evidence type="ECO:0000256" key="4">
    <source>
        <dbReference type="ARBA" id="ARBA00023284"/>
    </source>
</evidence>
<dbReference type="PROSITE" id="PS51352">
    <property type="entry name" value="THIOREDOXIN_2"/>
    <property type="match status" value="1"/>
</dbReference>